<sequence>MDLRTDSGPVGRPGKKRPAKAAPKQRAPRFNWREKLSLPDWQWPTLNIKLPPAEMGLSGVLRAALVALWHVPDRFNWLGPVSPFHRRWITVSALVMLLGIVLPSGSSAPEQSEAALPVAGAEGVQDNTPVALTPEALSERQPDRRIPQEMPEDLEQRSEAVPVSSPPVTRAAQAPSNTVRREAESKAPTRVAERAPERSVSKPAVKETPVREVAKKVTEKAPEKAPEKVAEKKPVESAAKTSSAGWQSYQVGKGVTLAQVFRSGNLPLPDLMAMTRAQAVDKPLSNVKAGQTVRVKTNAKGEVEALQLDAVAGSKPVVFVRLADGSFAQSQ</sequence>
<protein>
    <recommendedName>
        <fullName evidence="2">Opacity-associated protein A LysM-like domain-containing protein</fullName>
    </recommendedName>
</protein>
<dbReference type="Proteomes" id="UP000664658">
    <property type="component" value="Unassembled WGS sequence"/>
</dbReference>
<evidence type="ECO:0000259" key="2">
    <source>
        <dbReference type="Pfam" id="PF04225"/>
    </source>
</evidence>
<feature type="domain" description="Opacity-associated protein A LysM-like" evidence="2">
    <location>
        <begin position="246"/>
        <end position="330"/>
    </location>
</feature>
<dbReference type="InterPro" id="IPR007340">
    <property type="entry name" value="LysM_Opacity-associatedA"/>
</dbReference>
<feature type="region of interest" description="Disordered" evidence="1">
    <location>
        <begin position="1"/>
        <end position="28"/>
    </location>
</feature>
<dbReference type="Pfam" id="PF04225">
    <property type="entry name" value="LysM_OapA"/>
    <property type="match status" value="1"/>
</dbReference>
<reference evidence="3" key="1">
    <citation type="submission" date="2021-03" db="EMBL/GenBank/DDBJ databases">
        <title>Plesiomonas shigelloides zfcc0051, isolated from zebrafish feces.</title>
        <authorList>
            <person name="Vanderhoek Z."/>
            <person name="Gaulke C."/>
        </authorList>
    </citation>
    <scope>NUCLEOTIDE SEQUENCE</scope>
    <source>
        <strain evidence="3">Zfcc0051</strain>
    </source>
</reference>
<accession>A0A8I1W5H4</accession>
<dbReference type="AlphaFoldDB" id="A0A8I1W5H4"/>
<feature type="compositionally biased region" description="Basic and acidic residues" evidence="1">
    <location>
        <begin position="137"/>
        <end position="147"/>
    </location>
</feature>
<dbReference type="RefSeq" id="WP_207541830.1">
    <property type="nucleotide sequence ID" value="NZ_JAFNAA010000005.1"/>
</dbReference>
<evidence type="ECO:0000256" key="1">
    <source>
        <dbReference type="SAM" id="MobiDB-lite"/>
    </source>
</evidence>
<organism evidence="3 4">
    <name type="scientific">Plesiomonas shigelloides</name>
    <name type="common">Aeromonas shigelloides</name>
    <dbReference type="NCBI Taxonomy" id="703"/>
    <lineage>
        <taxon>Bacteria</taxon>
        <taxon>Pseudomonadati</taxon>
        <taxon>Pseudomonadota</taxon>
        <taxon>Gammaproteobacteria</taxon>
        <taxon>Enterobacterales</taxon>
        <taxon>Enterobacteriaceae</taxon>
        <taxon>Plesiomonas</taxon>
    </lineage>
</organism>
<name>A0A8I1W5H4_PLESH</name>
<evidence type="ECO:0000313" key="4">
    <source>
        <dbReference type="Proteomes" id="UP000664658"/>
    </source>
</evidence>
<proteinExistence type="predicted"/>
<dbReference type="GO" id="GO:0042834">
    <property type="term" value="F:peptidoglycan binding"/>
    <property type="evidence" value="ECO:0007669"/>
    <property type="project" value="InterPro"/>
</dbReference>
<gene>
    <name evidence="3" type="ORF">J2R62_06195</name>
</gene>
<dbReference type="EMBL" id="JAFNAA010000005">
    <property type="protein sequence ID" value="MBO1107813.1"/>
    <property type="molecule type" value="Genomic_DNA"/>
</dbReference>
<feature type="compositionally biased region" description="Basic and acidic residues" evidence="1">
    <location>
        <begin position="179"/>
        <end position="235"/>
    </location>
</feature>
<evidence type="ECO:0000313" key="3">
    <source>
        <dbReference type="EMBL" id="MBO1107813.1"/>
    </source>
</evidence>
<comment type="caution">
    <text evidence="3">The sequence shown here is derived from an EMBL/GenBank/DDBJ whole genome shotgun (WGS) entry which is preliminary data.</text>
</comment>
<dbReference type="Gene3D" id="3.10.450.350">
    <property type="match status" value="1"/>
</dbReference>
<feature type="region of interest" description="Disordered" evidence="1">
    <location>
        <begin position="106"/>
        <end position="246"/>
    </location>
</feature>